<feature type="compositionally biased region" description="Basic residues" evidence="1">
    <location>
        <begin position="182"/>
        <end position="199"/>
    </location>
</feature>
<feature type="region of interest" description="Disordered" evidence="1">
    <location>
        <begin position="302"/>
        <end position="413"/>
    </location>
</feature>
<dbReference type="AlphaFoldDB" id="A0A5N5TJI0"/>
<name>A0A5N5TJI0_9CRUS</name>
<feature type="compositionally biased region" description="Polar residues" evidence="1">
    <location>
        <begin position="706"/>
        <end position="720"/>
    </location>
</feature>
<proteinExistence type="predicted"/>
<evidence type="ECO:0000313" key="3">
    <source>
        <dbReference type="Proteomes" id="UP000326759"/>
    </source>
</evidence>
<feature type="compositionally biased region" description="Basic residues" evidence="1">
    <location>
        <begin position="690"/>
        <end position="705"/>
    </location>
</feature>
<feature type="region of interest" description="Disordered" evidence="1">
    <location>
        <begin position="503"/>
        <end position="720"/>
    </location>
</feature>
<dbReference type="Proteomes" id="UP000326759">
    <property type="component" value="Unassembled WGS sequence"/>
</dbReference>
<feature type="compositionally biased region" description="Basic and acidic residues" evidence="1">
    <location>
        <begin position="584"/>
        <end position="689"/>
    </location>
</feature>
<evidence type="ECO:0000313" key="2">
    <source>
        <dbReference type="EMBL" id="KAB7506210.1"/>
    </source>
</evidence>
<feature type="compositionally biased region" description="Basic and acidic residues" evidence="1">
    <location>
        <begin position="200"/>
        <end position="218"/>
    </location>
</feature>
<sequence>MTWGNVGRHIKDTNREEHKYFLGRSGKFGVGFQLGSYMVYLMVQPLSMESQHLTELPKEFPNREISSPKLVNVNSRPATPQKSPLHTKFNSPKLKFSPVYPTVAQEDFHQEPEEEEKDVEKIDRKILEGMKFADDHNSVLCLRKESQEEEEEEEEEQFSSHVKSKKHSKKSKKKKDGDNKEKKHKKKDKEKDKKKKNKKKEKDTDMREDTLNTSHEDGLSSSTLMNEAICPRFNPTVPPPGPVPIPAIPPPGYLGVGGPYPYVPSLSVASNAIPTHPPRYSHYIPENDPLATFEMYLKKKDEQRKKLLRPQSSSRSPPYRGHSHSLAHPQRSFSRSRSRSRSPSWDRKGGLSPVTTRRKYSPSPTNSRHGYRSISRDRSPSFSRSPSSRRRLKKNSPLIANHAYTSTFSPQRFPKDVREKHNFQENPYVQNYQYNPYPDNMYEIPANLNYGSRFINRENHKDIRSQHHYSYEGGNYNTFVDPIVSDPIKDLRRTDARRRIEEKRGYEDRHRSTGEEYNKRLREEHDYKRTERERRSRSRDHKQRYESRRRNASSPENYRGKRDYESPRDYRHQDTRSKGYKRDHRSEKKENGESSKRSRSISPREDKKDSKDRGRKVNKEREEFNRESKELEREKREKKKHIEKEDIKVKGKEEKHSSETVEVTEKVYQEEKKVPENLESDKIKEEEKEKKKHEKKKKKKEKRRASQASIDGSETYGKSG</sequence>
<dbReference type="EMBL" id="SEYY01000938">
    <property type="protein sequence ID" value="KAB7506210.1"/>
    <property type="molecule type" value="Genomic_DNA"/>
</dbReference>
<keyword evidence="3" id="KW-1185">Reference proteome</keyword>
<comment type="caution">
    <text evidence="2">The sequence shown here is derived from an EMBL/GenBank/DDBJ whole genome shotgun (WGS) entry which is preliminary data.</text>
</comment>
<accession>A0A5N5TJI0</accession>
<reference evidence="2 3" key="1">
    <citation type="journal article" date="2019" name="PLoS Biol.">
        <title>Sex chromosomes control vertical transmission of feminizing Wolbachia symbionts in an isopod.</title>
        <authorList>
            <person name="Becking T."/>
            <person name="Chebbi M.A."/>
            <person name="Giraud I."/>
            <person name="Moumen B."/>
            <person name="Laverre T."/>
            <person name="Caubet Y."/>
            <person name="Peccoud J."/>
            <person name="Gilbert C."/>
            <person name="Cordaux R."/>
        </authorList>
    </citation>
    <scope>NUCLEOTIDE SEQUENCE [LARGE SCALE GENOMIC DNA]</scope>
    <source>
        <strain evidence="2">ANa2</strain>
        <tissue evidence="2">Whole body excluding digestive tract and cuticle</tissue>
    </source>
</reference>
<feature type="region of interest" description="Disordered" evidence="1">
    <location>
        <begin position="72"/>
        <end position="93"/>
    </location>
</feature>
<organism evidence="2 3">
    <name type="scientific">Armadillidium nasatum</name>
    <dbReference type="NCBI Taxonomy" id="96803"/>
    <lineage>
        <taxon>Eukaryota</taxon>
        <taxon>Metazoa</taxon>
        <taxon>Ecdysozoa</taxon>
        <taxon>Arthropoda</taxon>
        <taxon>Crustacea</taxon>
        <taxon>Multicrustacea</taxon>
        <taxon>Malacostraca</taxon>
        <taxon>Eumalacostraca</taxon>
        <taxon>Peracarida</taxon>
        <taxon>Isopoda</taxon>
        <taxon>Oniscidea</taxon>
        <taxon>Crinocheta</taxon>
        <taxon>Armadillidiidae</taxon>
        <taxon>Armadillidium</taxon>
    </lineage>
</organism>
<feature type="compositionally biased region" description="Basic and acidic residues" evidence="1">
    <location>
        <begin position="558"/>
        <end position="577"/>
    </location>
</feature>
<feature type="region of interest" description="Disordered" evidence="1">
    <location>
        <begin position="144"/>
        <end position="224"/>
    </location>
</feature>
<gene>
    <name evidence="2" type="ORF">Anas_05562</name>
</gene>
<evidence type="ECO:0000256" key="1">
    <source>
        <dbReference type="SAM" id="MobiDB-lite"/>
    </source>
</evidence>
<feature type="compositionally biased region" description="Polar residues" evidence="1">
    <location>
        <begin position="72"/>
        <end position="90"/>
    </location>
</feature>
<feature type="compositionally biased region" description="Basic residues" evidence="1">
    <location>
        <begin position="162"/>
        <end position="174"/>
    </location>
</feature>
<feature type="compositionally biased region" description="Acidic residues" evidence="1">
    <location>
        <begin position="147"/>
        <end position="157"/>
    </location>
</feature>
<protein>
    <submittedName>
        <fullName evidence="2">Uncharacterized protein</fullName>
    </submittedName>
</protein>
<feature type="compositionally biased region" description="Low complexity" evidence="1">
    <location>
        <begin position="309"/>
        <end position="320"/>
    </location>
</feature>
<feature type="compositionally biased region" description="Basic and acidic residues" evidence="1">
    <location>
        <begin position="503"/>
        <end position="534"/>
    </location>
</feature>